<sequence length="22" mass="2602">MFSADMRKVRSCRDWCSAVQKP</sequence>
<keyword evidence="2" id="KW-1185">Reference proteome</keyword>
<dbReference type="Proteomes" id="UP000607653">
    <property type="component" value="Unassembled WGS sequence"/>
</dbReference>
<organism evidence="1 2">
    <name type="scientific">Nelumbo nucifera</name>
    <name type="common">Sacred lotus</name>
    <dbReference type="NCBI Taxonomy" id="4432"/>
    <lineage>
        <taxon>Eukaryota</taxon>
        <taxon>Viridiplantae</taxon>
        <taxon>Streptophyta</taxon>
        <taxon>Embryophyta</taxon>
        <taxon>Tracheophyta</taxon>
        <taxon>Spermatophyta</taxon>
        <taxon>Magnoliopsida</taxon>
        <taxon>Proteales</taxon>
        <taxon>Nelumbonaceae</taxon>
        <taxon>Nelumbo</taxon>
    </lineage>
</organism>
<proteinExistence type="predicted"/>
<name>A0A822XTE6_NELNU</name>
<gene>
    <name evidence="1" type="ORF">HUJ06_024755</name>
</gene>
<dbReference type="EMBL" id="DUZY01000001">
    <property type="protein sequence ID" value="DAD23292.1"/>
    <property type="molecule type" value="Genomic_DNA"/>
</dbReference>
<reference evidence="1 2" key="1">
    <citation type="journal article" date="2020" name="Mol. Biol. Evol.">
        <title>Distinct Expression and Methylation Patterns for Genes with Different Fates following a Single Whole-Genome Duplication in Flowering Plants.</title>
        <authorList>
            <person name="Shi T."/>
            <person name="Rahmani R.S."/>
            <person name="Gugger P.F."/>
            <person name="Wang M."/>
            <person name="Li H."/>
            <person name="Zhang Y."/>
            <person name="Li Z."/>
            <person name="Wang Q."/>
            <person name="Van de Peer Y."/>
            <person name="Marchal K."/>
            <person name="Chen J."/>
        </authorList>
    </citation>
    <scope>NUCLEOTIDE SEQUENCE [LARGE SCALE GENOMIC DNA]</scope>
    <source>
        <tissue evidence="1">Leaf</tissue>
    </source>
</reference>
<dbReference type="AlphaFoldDB" id="A0A822XTE6"/>
<evidence type="ECO:0000313" key="1">
    <source>
        <dbReference type="EMBL" id="DAD23292.1"/>
    </source>
</evidence>
<accession>A0A822XTE6</accession>
<comment type="caution">
    <text evidence="1">The sequence shown here is derived from an EMBL/GenBank/DDBJ whole genome shotgun (WGS) entry which is preliminary data.</text>
</comment>
<protein>
    <submittedName>
        <fullName evidence="1">Uncharacterized protein</fullName>
    </submittedName>
</protein>
<evidence type="ECO:0000313" key="2">
    <source>
        <dbReference type="Proteomes" id="UP000607653"/>
    </source>
</evidence>